<dbReference type="Proteomes" id="UP000252405">
    <property type="component" value="Unassembled WGS sequence"/>
</dbReference>
<dbReference type="AlphaFoldDB" id="A0A368TWF4"/>
<protein>
    <submittedName>
        <fullName evidence="1">Uncharacterized protein</fullName>
    </submittedName>
</protein>
<reference evidence="1 2" key="1">
    <citation type="submission" date="2018-07" db="EMBL/GenBank/DDBJ databases">
        <title>Halomonas montanilacus sp. nov., isolated from Lake Pengyan on Tibetan Plateau.</title>
        <authorList>
            <person name="Lu H."/>
            <person name="Xing P."/>
            <person name="Wu Q."/>
        </authorList>
    </citation>
    <scope>NUCLEOTIDE SEQUENCE [LARGE SCALE GENOMIC DNA]</scope>
    <source>
        <strain evidence="1 2">PYC7W</strain>
    </source>
</reference>
<accession>A0A368TWF4</accession>
<name>A0A368TWF4_9GAMM</name>
<proteinExistence type="predicted"/>
<evidence type="ECO:0000313" key="1">
    <source>
        <dbReference type="EMBL" id="RCV89115.1"/>
    </source>
</evidence>
<organism evidence="1 2">
    <name type="scientific">Billgrantia montanilacus</name>
    <dbReference type="NCBI Taxonomy" id="2282305"/>
    <lineage>
        <taxon>Bacteria</taxon>
        <taxon>Pseudomonadati</taxon>
        <taxon>Pseudomonadota</taxon>
        <taxon>Gammaproteobacteria</taxon>
        <taxon>Oceanospirillales</taxon>
        <taxon>Halomonadaceae</taxon>
        <taxon>Billgrantia</taxon>
    </lineage>
</organism>
<comment type="caution">
    <text evidence="1">The sequence shown here is derived from an EMBL/GenBank/DDBJ whole genome shotgun (WGS) entry which is preliminary data.</text>
</comment>
<gene>
    <name evidence="1" type="ORF">DU505_11180</name>
</gene>
<keyword evidence="2" id="KW-1185">Reference proteome</keyword>
<evidence type="ECO:0000313" key="2">
    <source>
        <dbReference type="Proteomes" id="UP000252405"/>
    </source>
</evidence>
<sequence length="66" mass="7026">MLLFLSCRVPFSLAPGCLGFTVASQRGSLALELAGKGIWSISQHFLEGLPVLGRAMKVQALDNPLV</sequence>
<dbReference type="EMBL" id="QPII01000007">
    <property type="protein sequence ID" value="RCV89115.1"/>
    <property type="molecule type" value="Genomic_DNA"/>
</dbReference>